<dbReference type="PROSITE" id="PS50931">
    <property type="entry name" value="HTH_LYSR"/>
    <property type="match status" value="1"/>
</dbReference>
<organism evidence="6 7">
    <name type="scientific">Pseudonocardia yunnanensis</name>
    <dbReference type="NCBI Taxonomy" id="58107"/>
    <lineage>
        <taxon>Bacteria</taxon>
        <taxon>Bacillati</taxon>
        <taxon>Actinomycetota</taxon>
        <taxon>Actinomycetes</taxon>
        <taxon>Pseudonocardiales</taxon>
        <taxon>Pseudonocardiaceae</taxon>
        <taxon>Pseudonocardia</taxon>
    </lineage>
</organism>
<feature type="domain" description="HTH lysR-type" evidence="5">
    <location>
        <begin position="8"/>
        <end position="65"/>
    </location>
</feature>
<dbReference type="SUPFAM" id="SSF46785">
    <property type="entry name" value="Winged helix' DNA-binding domain"/>
    <property type="match status" value="1"/>
</dbReference>
<dbReference type="InterPro" id="IPR036388">
    <property type="entry name" value="WH-like_DNA-bd_sf"/>
</dbReference>
<dbReference type="EMBL" id="JBHUCO010000015">
    <property type="protein sequence ID" value="MFD1519077.1"/>
    <property type="molecule type" value="Genomic_DNA"/>
</dbReference>
<gene>
    <name evidence="6" type="ORF">ACFSJD_16400</name>
</gene>
<dbReference type="RefSeq" id="WP_344718528.1">
    <property type="nucleotide sequence ID" value="NZ_BAAAUS010000001.1"/>
</dbReference>
<keyword evidence="7" id="KW-1185">Reference proteome</keyword>
<sequence length="303" mass="33654">MFAAAMNVEMRHLRAFASVATHRSFTVASRELMITQPALTRTVQQLETALQVRLIARNARPVELTDVGRRFLERVRRVLAEFDRAMAATCDERELRLGFHWVLPHPWAQLAIDRFEQATAATVTVSRCADLVGDLALGEVDVVVLRGARALPGLTAVRLFDEGRVAAVSARSPFAARHELHWNELADRPLVVNTVYGSTRPEQWDPQHRPQRVVTCSNFDEWLELVRADHGVGAVPTPVARPGLHPGVTLIPLVGAPSVPVQLVYRPHQPDPLLRRFLDAAVWAAHEQPVPAVMPSGRSYQSA</sequence>
<accession>A0ABW4EX31</accession>
<keyword evidence="4" id="KW-0804">Transcription</keyword>
<evidence type="ECO:0000313" key="6">
    <source>
        <dbReference type="EMBL" id="MFD1519077.1"/>
    </source>
</evidence>
<evidence type="ECO:0000313" key="7">
    <source>
        <dbReference type="Proteomes" id="UP001597114"/>
    </source>
</evidence>
<evidence type="ECO:0000259" key="5">
    <source>
        <dbReference type="PROSITE" id="PS50931"/>
    </source>
</evidence>
<dbReference type="InterPro" id="IPR000847">
    <property type="entry name" value="LysR_HTH_N"/>
</dbReference>
<evidence type="ECO:0000256" key="3">
    <source>
        <dbReference type="ARBA" id="ARBA00023125"/>
    </source>
</evidence>
<protein>
    <submittedName>
        <fullName evidence="6">LysR family transcriptional regulator</fullName>
    </submittedName>
</protein>
<dbReference type="SUPFAM" id="SSF53850">
    <property type="entry name" value="Periplasmic binding protein-like II"/>
    <property type="match status" value="1"/>
</dbReference>
<comment type="caution">
    <text evidence="6">The sequence shown here is derived from an EMBL/GenBank/DDBJ whole genome shotgun (WGS) entry which is preliminary data.</text>
</comment>
<evidence type="ECO:0000256" key="2">
    <source>
        <dbReference type="ARBA" id="ARBA00023015"/>
    </source>
</evidence>
<dbReference type="Proteomes" id="UP001597114">
    <property type="component" value="Unassembled WGS sequence"/>
</dbReference>
<dbReference type="CDD" id="cd05466">
    <property type="entry name" value="PBP2_LTTR_substrate"/>
    <property type="match status" value="1"/>
</dbReference>
<dbReference type="Pfam" id="PF00126">
    <property type="entry name" value="HTH_1"/>
    <property type="match status" value="1"/>
</dbReference>
<dbReference type="PRINTS" id="PR00039">
    <property type="entry name" value="HTHLYSR"/>
</dbReference>
<proteinExistence type="inferred from homology"/>
<dbReference type="PANTHER" id="PTHR30346">
    <property type="entry name" value="TRANSCRIPTIONAL DUAL REGULATOR HCAR-RELATED"/>
    <property type="match status" value="1"/>
</dbReference>
<dbReference type="Gene3D" id="1.10.10.10">
    <property type="entry name" value="Winged helix-like DNA-binding domain superfamily/Winged helix DNA-binding domain"/>
    <property type="match status" value="1"/>
</dbReference>
<dbReference type="Pfam" id="PF03466">
    <property type="entry name" value="LysR_substrate"/>
    <property type="match status" value="1"/>
</dbReference>
<evidence type="ECO:0000256" key="4">
    <source>
        <dbReference type="ARBA" id="ARBA00023163"/>
    </source>
</evidence>
<comment type="similarity">
    <text evidence="1">Belongs to the LysR transcriptional regulatory family.</text>
</comment>
<keyword evidence="3" id="KW-0238">DNA-binding</keyword>
<dbReference type="PANTHER" id="PTHR30346:SF17">
    <property type="entry name" value="LYSR FAMILY TRANSCRIPTIONAL REGULATOR"/>
    <property type="match status" value="1"/>
</dbReference>
<dbReference type="InterPro" id="IPR005119">
    <property type="entry name" value="LysR_subst-bd"/>
</dbReference>
<evidence type="ECO:0000256" key="1">
    <source>
        <dbReference type="ARBA" id="ARBA00009437"/>
    </source>
</evidence>
<reference evidence="7" key="1">
    <citation type="journal article" date="2019" name="Int. J. Syst. Evol. Microbiol.">
        <title>The Global Catalogue of Microorganisms (GCM) 10K type strain sequencing project: providing services to taxonomists for standard genome sequencing and annotation.</title>
        <authorList>
            <consortium name="The Broad Institute Genomics Platform"/>
            <consortium name="The Broad Institute Genome Sequencing Center for Infectious Disease"/>
            <person name="Wu L."/>
            <person name="Ma J."/>
        </authorList>
    </citation>
    <scope>NUCLEOTIDE SEQUENCE [LARGE SCALE GENOMIC DNA]</scope>
    <source>
        <strain evidence="7">CCM 7043</strain>
    </source>
</reference>
<dbReference type="Gene3D" id="3.40.190.10">
    <property type="entry name" value="Periplasmic binding protein-like II"/>
    <property type="match status" value="2"/>
</dbReference>
<dbReference type="InterPro" id="IPR036390">
    <property type="entry name" value="WH_DNA-bd_sf"/>
</dbReference>
<keyword evidence="2" id="KW-0805">Transcription regulation</keyword>
<name>A0ABW4EX31_9PSEU</name>